<dbReference type="InterPro" id="IPR011765">
    <property type="entry name" value="Pept_M16_N"/>
</dbReference>
<dbReference type="InterPro" id="IPR050361">
    <property type="entry name" value="MPP/UQCRC_Complex"/>
</dbReference>
<evidence type="ECO:0000313" key="3">
    <source>
        <dbReference type="EMBL" id="CAD2076243.1"/>
    </source>
</evidence>
<comment type="caution">
    <text evidence="3">The sequence shown here is derived from an EMBL/GenBank/DDBJ whole genome shotgun (WGS) entry which is preliminary data.</text>
</comment>
<dbReference type="GO" id="GO:0006508">
    <property type="term" value="P:proteolysis"/>
    <property type="evidence" value="ECO:0007669"/>
    <property type="project" value="UniProtKB-KW"/>
</dbReference>
<dbReference type="GO" id="GO:0008233">
    <property type="term" value="F:peptidase activity"/>
    <property type="evidence" value="ECO:0007669"/>
    <property type="project" value="UniProtKB-KW"/>
</dbReference>
<dbReference type="Pfam" id="PF00675">
    <property type="entry name" value="Peptidase_M16"/>
    <property type="match status" value="1"/>
</dbReference>
<keyword evidence="4" id="KW-1185">Reference proteome</keyword>
<gene>
    <name evidence="3" type="primary">albF</name>
    <name evidence="3" type="ORF">JEOSCH030_01027</name>
</gene>
<dbReference type="EMBL" id="CAJEWE010000010">
    <property type="protein sequence ID" value="CAD2076243.1"/>
    <property type="molecule type" value="Genomic_DNA"/>
</dbReference>
<dbReference type="GO" id="GO:0046872">
    <property type="term" value="F:metal ion binding"/>
    <property type="evidence" value="ECO:0007669"/>
    <property type="project" value="InterPro"/>
</dbReference>
<feature type="domain" description="Peptidase M16 N-terminal" evidence="1">
    <location>
        <begin position="61"/>
        <end position="173"/>
    </location>
</feature>
<organism evidence="3 4">
    <name type="scientific">Phocicoccus schoeneichii</name>
    <dbReference type="NCBI Taxonomy" id="1812261"/>
    <lineage>
        <taxon>Bacteria</taxon>
        <taxon>Bacillati</taxon>
        <taxon>Bacillota</taxon>
        <taxon>Bacilli</taxon>
        <taxon>Bacillales</taxon>
        <taxon>Salinicoccaceae</taxon>
        <taxon>Phocicoccus</taxon>
    </lineage>
</organism>
<accession>A0A6V7RGX1</accession>
<evidence type="ECO:0000259" key="1">
    <source>
        <dbReference type="Pfam" id="PF00675"/>
    </source>
</evidence>
<keyword evidence="3" id="KW-0645">Protease</keyword>
<dbReference type="Pfam" id="PF05193">
    <property type="entry name" value="Peptidase_M16_C"/>
    <property type="match status" value="1"/>
</dbReference>
<keyword evidence="3" id="KW-0378">Hydrolase</keyword>
<evidence type="ECO:0000313" key="4">
    <source>
        <dbReference type="Proteomes" id="UP000521032"/>
    </source>
</evidence>
<reference evidence="3 4" key="1">
    <citation type="submission" date="2020-07" db="EMBL/GenBank/DDBJ databases">
        <authorList>
            <person name="Criscuolo A."/>
        </authorList>
    </citation>
    <scope>NUCLEOTIDE SEQUENCE [LARGE SCALE GENOMIC DNA]</scope>
    <source>
        <strain evidence="4">CIP 111030</strain>
    </source>
</reference>
<proteinExistence type="predicted"/>
<dbReference type="RefSeq" id="WP_186087171.1">
    <property type="nucleotide sequence ID" value="NZ_BMDB01000001.1"/>
</dbReference>
<dbReference type="SUPFAM" id="SSF63411">
    <property type="entry name" value="LuxS/MPP-like metallohydrolase"/>
    <property type="match status" value="2"/>
</dbReference>
<dbReference type="Proteomes" id="UP000521032">
    <property type="component" value="Unassembled WGS sequence"/>
</dbReference>
<dbReference type="Gene3D" id="3.30.830.10">
    <property type="entry name" value="Metalloenzyme, LuxS/M16 peptidase-like"/>
    <property type="match status" value="2"/>
</dbReference>
<protein>
    <submittedName>
        <fullName evidence="3">Zinc protease AlbF</fullName>
    </submittedName>
</protein>
<dbReference type="PANTHER" id="PTHR11851:SF134">
    <property type="entry name" value="ZINC-DEPENDENT PROTEASE"/>
    <property type="match status" value="1"/>
</dbReference>
<feature type="domain" description="Peptidase M16 C-terminal" evidence="2">
    <location>
        <begin position="180"/>
        <end position="360"/>
    </location>
</feature>
<dbReference type="InterPro" id="IPR011249">
    <property type="entry name" value="Metalloenz_LuxS/M16"/>
</dbReference>
<dbReference type="PANTHER" id="PTHR11851">
    <property type="entry name" value="METALLOPROTEASE"/>
    <property type="match status" value="1"/>
</dbReference>
<dbReference type="NCBIfam" id="NF047421">
    <property type="entry name" value="YfmH_fam"/>
    <property type="match status" value="1"/>
</dbReference>
<dbReference type="AlphaFoldDB" id="A0A6V7RGX1"/>
<sequence length="428" mass="49864">MEVTHYKDIDETVYHEKMNNGLEVVYIKKGGFNKKFVTYTTKFGSMDNDFTVDGIRHQIPDGIAHFLEHKMFEKEDGDVFNKFSQNGANANAFTSYDRTTYLFSCTENFYENLKLLMDMVETPYFTDESVKKEIGIINEEIKMYQDNPGFRVYNQLLESLYQKHPIRIDIAGTLESISEITKDTLYMCHETFYAPNNMVMVIVGDFDTEELFEFIRTHQDNRNIEVLKEITHHFEVEPKDVLESVATTPMNVSDTRLMLGFKYLESGEEDKYNEAKRDIIMMFALDMVFGAQSKYYYELMNESLIDESFNFGFSAEHTYGHTLFTSRGSNAKDVVKRILEIIEEVNTTDYFTDEMLLSQKRELLGDYLSSLDSPEYIANQYTKYLLDGNNLYQVPSIVDGITLEDVKVTFKEVLDPKYMSESLIVPYE</sequence>
<dbReference type="InterPro" id="IPR007863">
    <property type="entry name" value="Peptidase_M16_C"/>
</dbReference>
<name>A0A6V7RGX1_9BACL</name>
<evidence type="ECO:0000259" key="2">
    <source>
        <dbReference type="Pfam" id="PF05193"/>
    </source>
</evidence>